<dbReference type="InterPro" id="IPR019887">
    <property type="entry name" value="Tscrpt_reg_AsnC/Lrp_C"/>
</dbReference>
<dbReference type="Gene3D" id="3.30.70.920">
    <property type="match status" value="1"/>
</dbReference>
<dbReference type="PANTHER" id="PTHR30154">
    <property type="entry name" value="LEUCINE-RESPONSIVE REGULATORY PROTEIN"/>
    <property type="match status" value="1"/>
</dbReference>
<dbReference type="SMART" id="SM00344">
    <property type="entry name" value="HTH_ASNC"/>
    <property type="match status" value="1"/>
</dbReference>
<organism evidence="7 8">
    <name type="scientific">Vibrio pectenicida</name>
    <dbReference type="NCBI Taxonomy" id="62763"/>
    <lineage>
        <taxon>Bacteria</taxon>
        <taxon>Pseudomonadati</taxon>
        <taxon>Pseudomonadota</taxon>
        <taxon>Gammaproteobacteria</taxon>
        <taxon>Vibrionales</taxon>
        <taxon>Vibrionaceae</taxon>
        <taxon>Vibrio</taxon>
    </lineage>
</organism>
<dbReference type="CDD" id="cd00090">
    <property type="entry name" value="HTH_ARSR"/>
    <property type="match status" value="1"/>
</dbReference>
<dbReference type="OrthoDB" id="166264at2"/>
<evidence type="ECO:0000256" key="4">
    <source>
        <dbReference type="ARBA" id="ARBA00023163"/>
    </source>
</evidence>
<dbReference type="SUPFAM" id="SSF46785">
    <property type="entry name" value="Winged helix' DNA-binding domain"/>
    <property type="match status" value="1"/>
</dbReference>
<dbReference type="GO" id="GO:0005829">
    <property type="term" value="C:cytosol"/>
    <property type="evidence" value="ECO:0007669"/>
    <property type="project" value="TreeGrafter"/>
</dbReference>
<dbReference type="PANTHER" id="PTHR30154:SF0">
    <property type="entry name" value="LEUCINE-RESPONSIVE REGULATORY PROTEIN"/>
    <property type="match status" value="1"/>
</dbReference>
<dbReference type="EMBL" id="RSFA01000036">
    <property type="protein sequence ID" value="RSD31282.1"/>
    <property type="molecule type" value="Genomic_DNA"/>
</dbReference>
<dbReference type="PRINTS" id="PR00033">
    <property type="entry name" value="HTHASNC"/>
</dbReference>
<gene>
    <name evidence="7" type="ORF">EJA03_09425</name>
</gene>
<dbReference type="InterPro" id="IPR000485">
    <property type="entry name" value="AsnC-type_HTH_dom"/>
</dbReference>
<evidence type="ECO:0000313" key="8">
    <source>
        <dbReference type="Proteomes" id="UP000269041"/>
    </source>
</evidence>
<keyword evidence="8" id="KW-1185">Reference proteome</keyword>
<dbReference type="Gene3D" id="1.10.10.10">
    <property type="entry name" value="Winged helix-like DNA-binding domain superfamily/Winged helix DNA-binding domain"/>
    <property type="match status" value="1"/>
</dbReference>
<keyword evidence="3" id="KW-0010">Activator</keyword>
<dbReference type="InterPro" id="IPR019885">
    <property type="entry name" value="Tscrpt_reg_HTH_AsnC-type_CS"/>
</dbReference>
<keyword evidence="4" id="KW-0804">Transcription</keyword>
<dbReference type="GO" id="GO:0043565">
    <property type="term" value="F:sequence-specific DNA binding"/>
    <property type="evidence" value="ECO:0007669"/>
    <property type="project" value="InterPro"/>
</dbReference>
<dbReference type="Pfam" id="PF01037">
    <property type="entry name" value="AsnC_trans_reg"/>
    <property type="match status" value="1"/>
</dbReference>
<dbReference type="InterPro" id="IPR011991">
    <property type="entry name" value="ArsR-like_HTH"/>
</dbReference>
<dbReference type="InterPro" id="IPR019888">
    <property type="entry name" value="Tscrpt_reg_AsnC-like"/>
</dbReference>
<dbReference type="InterPro" id="IPR036388">
    <property type="entry name" value="WH-like_DNA-bd_sf"/>
</dbReference>
<evidence type="ECO:0000256" key="2">
    <source>
        <dbReference type="ARBA" id="ARBA00023125"/>
    </source>
</evidence>
<dbReference type="Pfam" id="PF13412">
    <property type="entry name" value="HTH_24"/>
    <property type="match status" value="1"/>
</dbReference>
<proteinExistence type="predicted"/>
<dbReference type="PROSITE" id="PS50956">
    <property type="entry name" value="HTH_ASNC_2"/>
    <property type="match status" value="1"/>
</dbReference>
<protein>
    <recommendedName>
        <fullName evidence="5">Leucine-responsive regulatory protein</fullName>
    </recommendedName>
</protein>
<evidence type="ECO:0000313" key="7">
    <source>
        <dbReference type="EMBL" id="RSD31282.1"/>
    </source>
</evidence>
<dbReference type="InterPro" id="IPR036390">
    <property type="entry name" value="WH_DNA-bd_sf"/>
</dbReference>
<name>A0A3R9EGV4_9VIBR</name>
<keyword evidence="1" id="KW-0805">Transcription regulation</keyword>
<dbReference type="GO" id="GO:0043201">
    <property type="term" value="P:response to L-leucine"/>
    <property type="evidence" value="ECO:0007669"/>
    <property type="project" value="TreeGrafter"/>
</dbReference>
<dbReference type="PROSITE" id="PS00519">
    <property type="entry name" value="HTH_ASNC_1"/>
    <property type="match status" value="1"/>
</dbReference>
<dbReference type="SUPFAM" id="SSF54909">
    <property type="entry name" value="Dimeric alpha+beta barrel"/>
    <property type="match status" value="1"/>
</dbReference>
<dbReference type="GO" id="GO:0006355">
    <property type="term" value="P:regulation of DNA-templated transcription"/>
    <property type="evidence" value="ECO:0007669"/>
    <property type="project" value="UniProtKB-ARBA"/>
</dbReference>
<dbReference type="RefSeq" id="WP_125320990.1">
    <property type="nucleotide sequence ID" value="NZ_AP024890.1"/>
</dbReference>
<evidence type="ECO:0000259" key="6">
    <source>
        <dbReference type="PROSITE" id="PS50956"/>
    </source>
</evidence>
<comment type="caution">
    <text evidence="7">The sequence shown here is derived from an EMBL/GenBank/DDBJ whole genome shotgun (WGS) entry which is preliminary data.</text>
</comment>
<evidence type="ECO:0000256" key="1">
    <source>
        <dbReference type="ARBA" id="ARBA00023015"/>
    </source>
</evidence>
<evidence type="ECO:0000256" key="5">
    <source>
        <dbReference type="ARBA" id="ARBA00039227"/>
    </source>
</evidence>
<sequence>MDRYNDRILQELTGNGRITNAELAQKIGLSASACLRRVQELESKGIIKGYRVVLDYKTLGRGFVAYVTVGLAKHASEAQKSFEDAISLSHEVVECHNVTGGFEYLLRVETADLKSYKAFHSDTLGMLPHVAMITTHVVMESTKDERA</sequence>
<accession>A0A3R9EGV4</accession>
<dbReference type="GO" id="GO:0006524">
    <property type="term" value="P:alanine catabolic process"/>
    <property type="evidence" value="ECO:0007669"/>
    <property type="project" value="TreeGrafter"/>
</dbReference>
<reference evidence="7 8" key="1">
    <citation type="submission" date="2018-12" db="EMBL/GenBank/DDBJ databases">
        <title>Genomic taxonomy of the Vibrionaceae family.</title>
        <authorList>
            <person name="Gomez-Gil B."/>
            <person name="Enciso-Ibarra K."/>
        </authorList>
    </citation>
    <scope>NUCLEOTIDE SEQUENCE [LARGE SCALE GENOMIC DNA]</scope>
    <source>
        <strain evidence="7 8">CAIM 594</strain>
    </source>
</reference>
<dbReference type="InterPro" id="IPR011008">
    <property type="entry name" value="Dimeric_a/b-barrel"/>
</dbReference>
<evidence type="ECO:0000256" key="3">
    <source>
        <dbReference type="ARBA" id="ARBA00023159"/>
    </source>
</evidence>
<dbReference type="AlphaFoldDB" id="A0A3R9EGV4"/>
<keyword evidence="2" id="KW-0238">DNA-binding</keyword>
<dbReference type="Proteomes" id="UP000269041">
    <property type="component" value="Unassembled WGS sequence"/>
</dbReference>
<feature type="domain" description="HTH asnC-type" evidence="6">
    <location>
        <begin position="1"/>
        <end position="62"/>
    </location>
</feature>